<dbReference type="Proteomes" id="UP000018050">
    <property type="component" value="Unassembled WGS sequence"/>
</dbReference>
<dbReference type="AlphaFoldDB" id="U6GV38"/>
<feature type="compositionally biased region" description="Low complexity" evidence="1">
    <location>
        <begin position="338"/>
        <end position="353"/>
    </location>
</feature>
<proteinExistence type="predicted"/>
<feature type="region of interest" description="Disordered" evidence="1">
    <location>
        <begin position="104"/>
        <end position="326"/>
    </location>
</feature>
<organism evidence="2 3">
    <name type="scientific">Eimeria acervulina</name>
    <name type="common">Coccidian parasite</name>
    <dbReference type="NCBI Taxonomy" id="5801"/>
    <lineage>
        <taxon>Eukaryota</taxon>
        <taxon>Sar</taxon>
        <taxon>Alveolata</taxon>
        <taxon>Apicomplexa</taxon>
        <taxon>Conoidasida</taxon>
        <taxon>Coccidia</taxon>
        <taxon>Eucoccidiorida</taxon>
        <taxon>Eimeriorina</taxon>
        <taxon>Eimeriidae</taxon>
        <taxon>Eimeria</taxon>
    </lineage>
</organism>
<keyword evidence="3" id="KW-1185">Reference proteome</keyword>
<feature type="compositionally biased region" description="Acidic residues" evidence="1">
    <location>
        <begin position="354"/>
        <end position="364"/>
    </location>
</feature>
<feature type="region of interest" description="Disordered" evidence="1">
    <location>
        <begin position="15"/>
        <end position="36"/>
    </location>
</feature>
<gene>
    <name evidence="2" type="ORF">EAH_00038000</name>
</gene>
<name>U6GV38_EIMAC</name>
<evidence type="ECO:0000256" key="1">
    <source>
        <dbReference type="SAM" id="MobiDB-lite"/>
    </source>
</evidence>
<protein>
    <submittedName>
        <fullName evidence="2">Uncharacterized protein</fullName>
    </submittedName>
</protein>
<sequence>MQVYPWVHQPRFLDGGSGNTRVSSPPPNSHHNHRTAVSSNLNGSLQFTIKTCAALTAILSLIFAIYSCFLRISPSKLQTPALRRLASSGEDEECRSIQAILTSAGRPGSAQGQQLPQSLVGVPGPSGGAARKRRHTNNNPGGEDGEGWQTKKPSVEGHIGKTSPNRPLLASFGHGASPSHQQTSADEHVGSPEPAEDPNNWLDQYLGASVDSPFLSHILDSPSPQSPSPSAEQPGVAPQPATSEETTVGEHIPDPDDPNSWLDQYLGASVDSPFLSHILDSPSPQSPSPSAEQPGVAPQPATSEETTVGEHIPDPDDPNSWLDHYLGPSVDDWFLEQLLDSPSSQSPSPSAELSEQEQEEELEDSWLHSPRSGQPAIPTMQKVRLVVVISCPL</sequence>
<dbReference type="RefSeq" id="XP_013247440.1">
    <property type="nucleotide sequence ID" value="XM_013391986.1"/>
</dbReference>
<accession>U6GV38</accession>
<dbReference type="GeneID" id="25271870"/>
<reference evidence="2" key="2">
    <citation type="submission" date="2013-10" db="EMBL/GenBank/DDBJ databases">
        <authorList>
            <person name="Aslett M."/>
        </authorList>
    </citation>
    <scope>NUCLEOTIDE SEQUENCE</scope>
    <source>
        <strain evidence="2">Houghton</strain>
    </source>
</reference>
<reference evidence="2" key="1">
    <citation type="submission" date="2013-10" db="EMBL/GenBank/DDBJ databases">
        <title>Genomic analysis of the causative agents of coccidiosis in chickens.</title>
        <authorList>
            <person name="Reid A.J."/>
            <person name="Blake D."/>
            <person name="Billington K."/>
            <person name="Browne H."/>
            <person name="Dunn M."/>
            <person name="Hung S."/>
            <person name="Kawahara F."/>
            <person name="Miranda-Saavedra D."/>
            <person name="Mourier T."/>
            <person name="Nagra H."/>
            <person name="Otto T.D."/>
            <person name="Rawlings N."/>
            <person name="Sanchez A."/>
            <person name="Sanders M."/>
            <person name="Subramaniam C."/>
            <person name="Tay Y."/>
            <person name="Dear P."/>
            <person name="Doerig C."/>
            <person name="Gruber A."/>
            <person name="Parkinson J."/>
            <person name="Shirley M."/>
            <person name="Wan K.L."/>
            <person name="Berriman M."/>
            <person name="Tomley F."/>
            <person name="Pain A."/>
        </authorList>
    </citation>
    <scope>NUCLEOTIDE SEQUENCE</scope>
    <source>
        <strain evidence="2">Houghton</strain>
    </source>
</reference>
<dbReference type="EMBL" id="HG673414">
    <property type="protein sequence ID" value="CDI83442.1"/>
    <property type="molecule type" value="Genomic_DNA"/>
</dbReference>
<dbReference type="VEuPathDB" id="ToxoDB:EAH_00038000"/>
<feature type="region of interest" description="Disordered" evidence="1">
    <location>
        <begin position="338"/>
        <end position="379"/>
    </location>
</feature>
<evidence type="ECO:0000313" key="3">
    <source>
        <dbReference type="Proteomes" id="UP000018050"/>
    </source>
</evidence>
<evidence type="ECO:0000313" key="2">
    <source>
        <dbReference type="EMBL" id="CDI83442.1"/>
    </source>
</evidence>